<name>A0A2N1PJH6_9BACT</name>
<evidence type="ECO:0000313" key="1">
    <source>
        <dbReference type="EMBL" id="PKK88495.1"/>
    </source>
</evidence>
<protein>
    <submittedName>
        <fullName evidence="1">Uncharacterized protein</fullName>
    </submittedName>
</protein>
<evidence type="ECO:0000313" key="2">
    <source>
        <dbReference type="Proteomes" id="UP000233256"/>
    </source>
</evidence>
<dbReference type="AlphaFoldDB" id="A0A2N1PJH6"/>
<reference evidence="1 2" key="1">
    <citation type="journal article" date="2017" name="ISME J.">
        <title>Potential for microbial H2 and metal transformations associated with novel bacteria and archaea in deep terrestrial subsurface sediments.</title>
        <authorList>
            <person name="Hernsdorf A.W."/>
            <person name="Amano Y."/>
            <person name="Miyakawa K."/>
            <person name="Ise K."/>
            <person name="Suzuki Y."/>
            <person name="Anantharaman K."/>
            <person name="Probst A."/>
            <person name="Burstein D."/>
            <person name="Thomas B.C."/>
            <person name="Banfield J.F."/>
        </authorList>
    </citation>
    <scope>NUCLEOTIDE SEQUENCE [LARGE SCALE GENOMIC DNA]</scope>
    <source>
        <strain evidence="1">HGW-Wallbacteria-1</strain>
    </source>
</reference>
<comment type="caution">
    <text evidence="1">The sequence shown here is derived from an EMBL/GenBank/DDBJ whole genome shotgun (WGS) entry which is preliminary data.</text>
</comment>
<sequence>MKSTEIIAPPRNYFFQLINIPELLTTVPYIRNPCTKANQAFLNVRSPEVQKTESKVHKTITQYKDKYKTYLPQDAIAAPALAILSQNPRGSGHLWPEKYGRLYPPCLISLILAHQAYSPGQDGTVPAGHDSHRHGRR</sequence>
<gene>
    <name evidence="1" type="ORF">CVV64_18500</name>
</gene>
<dbReference type="EMBL" id="PGXC01000044">
    <property type="protein sequence ID" value="PKK88495.1"/>
    <property type="molecule type" value="Genomic_DNA"/>
</dbReference>
<organism evidence="1 2">
    <name type="scientific">Candidatus Wallbacteria bacterium HGW-Wallbacteria-1</name>
    <dbReference type="NCBI Taxonomy" id="2013854"/>
    <lineage>
        <taxon>Bacteria</taxon>
        <taxon>Candidatus Walliibacteriota</taxon>
    </lineage>
</organism>
<proteinExistence type="predicted"/>
<accession>A0A2N1PJH6</accession>
<dbReference type="Proteomes" id="UP000233256">
    <property type="component" value="Unassembled WGS sequence"/>
</dbReference>